<comment type="similarity">
    <text evidence="2">Belongs to the amino acid-polyamine-organocation (APC) superfamily. Spore germination protein (SGP) (TC 2.A.3.9) family.</text>
</comment>
<gene>
    <name evidence="9" type="ORF">DFR58_11960</name>
</gene>
<keyword evidence="3" id="KW-0813">Transport</keyword>
<dbReference type="GO" id="GO:0009847">
    <property type="term" value="P:spore germination"/>
    <property type="evidence" value="ECO:0007669"/>
    <property type="project" value="InterPro"/>
</dbReference>
<dbReference type="PANTHER" id="PTHR34975">
    <property type="entry name" value="SPORE GERMINATION PROTEIN A2"/>
    <property type="match status" value="1"/>
</dbReference>
<dbReference type="RefSeq" id="WP_114298751.1">
    <property type="nucleotide sequence ID" value="NZ_QPJT01000019.1"/>
</dbReference>
<feature type="transmembrane region" description="Helical" evidence="8">
    <location>
        <begin position="84"/>
        <end position="107"/>
    </location>
</feature>
<feature type="transmembrane region" description="Helical" evidence="8">
    <location>
        <begin position="303"/>
        <end position="322"/>
    </location>
</feature>
<evidence type="ECO:0000256" key="6">
    <source>
        <dbReference type="ARBA" id="ARBA00022989"/>
    </source>
</evidence>
<feature type="transmembrane region" description="Helical" evidence="8">
    <location>
        <begin position="213"/>
        <end position="240"/>
    </location>
</feature>
<keyword evidence="4" id="KW-0309">Germination</keyword>
<evidence type="ECO:0000313" key="10">
    <source>
        <dbReference type="Proteomes" id="UP000253034"/>
    </source>
</evidence>
<feature type="transmembrane region" description="Helical" evidence="8">
    <location>
        <begin position="142"/>
        <end position="160"/>
    </location>
</feature>
<comment type="caution">
    <text evidence="9">The sequence shown here is derived from an EMBL/GenBank/DDBJ whole genome shotgun (WGS) entry which is preliminary data.</text>
</comment>
<dbReference type="Pfam" id="PF03845">
    <property type="entry name" value="Spore_permease"/>
    <property type="match status" value="1"/>
</dbReference>
<reference evidence="9 10" key="1">
    <citation type="submission" date="2018-07" db="EMBL/GenBank/DDBJ databases">
        <title>Genomic Encyclopedia of Type Strains, Phase IV (KMG-IV): sequencing the most valuable type-strain genomes for metagenomic binning, comparative biology and taxonomic classification.</title>
        <authorList>
            <person name="Goeker M."/>
        </authorList>
    </citation>
    <scope>NUCLEOTIDE SEQUENCE [LARGE SCALE GENOMIC DNA]</scope>
    <source>
        <strain evidence="9 10">DSM 27016</strain>
    </source>
</reference>
<dbReference type="OrthoDB" id="1675410at2"/>
<keyword evidence="7 8" id="KW-0472">Membrane</keyword>
<dbReference type="Proteomes" id="UP000253034">
    <property type="component" value="Unassembled WGS sequence"/>
</dbReference>
<dbReference type="NCBIfam" id="TIGR00912">
    <property type="entry name" value="2A0309"/>
    <property type="match status" value="1"/>
</dbReference>
<evidence type="ECO:0000256" key="7">
    <source>
        <dbReference type="ARBA" id="ARBA00023136"/>
    </source>
</evidence>
<evidence type="ECO:0000256" key="8">
    <source>
        <dbReference type="SAM" id="Phobius"/>
    </source>
</evidence>
<proteinExistence type="inferred from homology"/>
<feature type="transmembrane region" description="Helical" evidence="8">
    <location>
        <begin position="334"/>
        <end position="355"/>
    </location>
</feature>
<dbReference type="GO" id="GO:0016020">
    <property type="term" value="C:membrane"/>
    <property type="evidence" value="ECO:0007669"/>
    <property type="project" value="UniProtKB-SubCell"/>
</dbReference>
<evidence type="ECO:0000256" key="3">
    <source>
        <dbReference type="ARBA" id="ARBA00022448"/>
    </source>
</evidence>
<comment type="subcellular location">
    <subcellularLocation>
        <location evidence="1">Membrane</location>
        <topology evidence="1">Multi-pass membrane protein</topology>
    </subcellularLocation>
</comment>
<keyword evidence="5 8" id="KW-0812">Transmembrane</keyword>
<dbReference type="EMBL" id="QPJT01000019">
    <property type="protein sequence ID" value="RCX13003.1"/>
    <property type="molecule type" value="Genomic_DNA"/>
</dbReference>
<feature type="transmembrane region" description="Helical" evidence="8">
    <location>
        <begin position="180"/>
        <end position="201"/>
    </location>
</feature>
<feature type="transmembrane region" description="Helical" evidence="8">
    <location>
        <begin position="12"/>
        <end position="30"/>
    </location>
</feature>
<dbReference type="AlphaFoldDB" id="A0A369AVA8"/>
<feature type="transmembrane region" description="Helical" evidence="8">
    <location>
        <begin position="260"/>
        <end position="282"/>
    </location>
</feature>
<evidence type="ECO:0000313" key="9">
    <source>
        <dbReference type="EMBL" id="RCX13003.1"/>
    </source>
</evidence>
<keyword evidence="6 8" id="KW-1133">Transmembrane helix</keyword>
<sequence>MYTGNVTDKQSISVIVMYITGTSSLVIFALEAKKDLWLGILICYAMTVLMSLMIGRIKRLFPDMDIFQIFEVCFGKIISKLINAVYIISAFYVVVLINTFLIHFIRITALPTTPNPFLAVFITFICIWMVKEGVELISRFSAMFLLPTLISIILLVVMLIPQMNFGNLLPAFQEGIFDILYGSLSAFIFPLGEIVVFSAFFQKFSTPKASYKVFLTGSAIGALVVFSISVSNVMVLGINLASDVYYPTYLSASRISVGTYLHGLELILSIVFILGAFVKSAVYFSVCCKAIARSFGLDSDYKFIVTPVGLLLYCSSLFFYKGAPDYTEWLKKALVPYSIPYIIIIPIITFIVVEFRKKKFSQLRQ</sequence>
<keyword evidence="10" id="KW-1185">Reference proteome</keyword>
<evidence type="ECO:0000256" key="1">
    <source>
        <dbReference type="ARBA" id="ARBA00004141"/>
    </source>
</evidence>
<dbReference type="InterPro" id="IPR004761">
    <property type="entry name" value="Spore_GerAB"/>
</dbReference>
<feature type="transmembrane region" description="Helical" evidence="8">
    <location>
        <begin position="36"/>
        <end position="54"/>
    </location>
</feature>
<feature type="transmembrane region" description="Helical" evidence="8">
    <location>
        <begin position="113"/>
        <end position="130"/>
    </location>
</feature>
<evidence type="ECO:0000256" key="4">
    <source>
        <dbReference type="ARBA" id="ARBA00022544"/>
    </source>
</evidence>
<protein>
    <submittedName>
        <fullName evidence="9">Spore germination protein KB</fullName>
    </submittedName>
</protein>
<evidence type="ECO:0000256" key="5">
    <source>
        <dbReference type="ARBA" id="ARBA00022692"/>
    </source>
</evidence>
<organism evidence="9 10">
    <name type="scientific">Anaerobacterium chartisolvens</name>
    <dbReference type="NCBI Taxonomy" id="1297424"/>
    <lineage>
        <taxon>Bacteria</taxon>
        <taxon>Bacillati</taxon>
        <taxon>Bacillota</taxon>
        <taxon>Clostridia</taxon>
        <taxon>Eubacteriales</taxon>
        <taxon>Oscillospiraceae</taxon>
        <taxon>Anaerobacterium</taxon>
    </lineage>
</organism>
<evidence type="ECO:0000256" key="2">
    <source>
        <dbReference type="ARBA" id="ARBA00007998"/>
    </source>
</evidence>
<name>A0A369AVA8_9FIRM</name>
<dbReference type="PANTHER" id="PTHR34975:SF2">
    <property type="entry name" value="SPORE GERMINATION PROTEIN A2"/>
    <property type="match status" value="1"/>
</dbReference>
<accession>A0A369AVA8</accession>